<dbReference type="AlphaFoldDB" id="A0A2Z6PQI3"/>
<keyword evidence="4" id="KW-1185">Reference proteome</keyword>
<evidence type="ECO:0000313" key="3">
    <source>
        <dbReference type="EMBL" id="GAU48517.1"/>
    </source>
</evidence>
<feature type="compositionally biased region" description="Basic residues" evidence="1">
    <location>
        <begin position="9"/>
        <end position="19"/>
    </location>
</feature>
<sequence length="305" mass="33924">MEDNVGRTRQGRLSKAHLSARKELATNAPPPKRGCRGRQGPPVRGTHDAKVGGSRSRARPPVPDDDDDGDFDAGEYLNELADYDEEPQTPQPQPQQQSQQPKVEEEGYGEEDRYLCCVASTKKVINLQKPHPDVAWFGGPVIASGLEPLVRTNFNVLDCGILWSFAERWHPETSTFHLPLGEMGITLDDVQCLLHLPIEGKFLNHRKMTRKEGAEMVSSFLGVDEDDASIMFATLNGSHLKHSYVAGFFSQYRTAADRAEAENRPVHEISSAALVHLQHYLDDASEAATSQISKRKYIKCTMNMA</sequence>
<dbReference type="OrthoDB" id="1434670at2759"/>
<protein>
    <recommendedName>
        <fullName evidence="2">Aminotransferase-like plant mobile domain-containing protein</fullName>
    </recommendedName>
</protein>
<dbReference type="PANTHER" id="PTHR46033:SF8">
    <property type="entry name" value="PROTEIN MAINTENANCE OF MERISTEMS-LIKE"/>
    <property type="match status" value="1"/>
</dbReference>
<feature type="region of interest" description="Disordered" evidence="1">
    <location>
        <begin position="1"/>
        <end position="106"/>
    </location>
</feature>
<reference evidence="4" key="1">
    <citation type="journal article" date="2017" name="Front. Plant Sci.">
        <title>Climate Clever Clovers: New Paradigm to Reduce the Environmental Footprint of Ruminants by Breeding Low Methanogenic Forages Utilizing Haplotype Variation.</title>
        <authorList>
            <person name="Kaur P."/>
            <person name="Appels R."/>
            <person name="Bayer P.E."/>
            <person name="Keeble-Gagnere G."/>
            <person name="Wang J."/>
            <person name="Hirakawa H."/>
            <person name="Shirasawa K."/>
            <person name="Vercoe P."/>
            <person name="Stefanova K."/>
            <person name="Durmic Z."/>
            <person name="Nichols P."/>
            <person name="Revell C."/>
            <person name="Isobe S.N."/>
            <person name="Edwards D."/>
            <person name="Erskine W."/>
        </authorList>
    </citation>
    <scope>NUCLEOTIDE SEQUENCE [LARGE SCALE GENOMIC DNA]</scope>
    <source>
        <strain evidence="4">cv. Daliak</strain>
    </source>
</reference>
<dbReference type="InterPro" id="IPR044824">
    <property type="entry name" value="MAIN-like"/>
</dbReference>
<dbReference type="GO" id="GO:0010073">
    <property type="term" value="P:meristem maintenance"/>
    <property type="evidence" value="ECO:0007669"/>
    <property type="project" value="InterPro"/>
</dbReference>
<feature type="compositionally biased region" description="Acidic residues" evidence="1">
    <location>
        <begin position="63"/>
        <end position="73"/>
    </location>
</feature>
<accession>A0A2Z6PQI3</accession>
<evidence type="ECO:0000259" key="2">
    <source>
        <dbReference type="Pfam" id="PF10536"/>
    </source>
</evidence>
<evidence type="ECO:0000256" key="1">
    <source>
        <dbReference type="SAM" id="MobiDB-lite"/>
    </source>
</evidence>
<dbReference type="InterPro" id="IPR019557">
    <property type="entry name" value="AminoTfrase-like_pln_mobile"/>
</dbReference>
<dbReference type="Proteomes" id="UP000242715">
    <property type="component" value="Unassembled WGS sequence"/>
</dbReference>
<proteinExistence type="predicted"/>
<evidence type="ECO:0000313" key="4">
    <source>
        <dbReference type="Proteomes" id="UP000242715"/>
    </source>
</evidence>
<dbReference type="EMBL" id="DF974431">
    <property type="protein sequence ID" value="GAU48517.1"/>
    <property type="molecule type" value="Genomic_DNA"/>
</dbReference>
<name>A0A2Z6PQI3_TRISU</name>
<organism evidence="3 4">
    <name type="scientific">Trifolium subterraneum</name>
    <name type="common">Subterranean clover</name>
    <dbReference type="NCBI Taxonomy" id="3900"/>
    <lineage>
        <taxon>Eukaryota</taxon>
        <taxon>Viridiplantae</taxon>
        <taxon>Streptophyta</taxon>
        <taxon>Embryophyta</taxon>
        <taxon>Tracheophyta</taxon>
        <taxon>Spermatophyta</taxon>
        <taxon>Magnoliopsida</taxon>
        <taxon>eudicotyledons</taxon>
        <taxon>Gunneridae</taxon>
        <taxon>Pentapetalae</taxon>
        <taxon>rosids</taxon>
        <taxon>fabids</taxon>
        <taxon>Fabales</taxon>
        <taxon>Fabaceae</taxon>
        <taxon>Papilionoideae</taxon>
        <taxon>50 kb inversion clade</taxon>
        <taxon>NPAAA clade</taxon>
        <taxon>Hologalegina</taxon>
        <taxon>IRL clade</taxon>
        <taxon>Trifolieae</taxon>
        <taxon>Trifolium</taxon>
    </lineage>
</organism>
<feature type="domain" description="Aminotransferase-like plant mobile" evidence="2">
    <location>
        <begin position="157"/>
        <end position="250"/>
    </location>
</feature>
<gene>
    <name evidence="3" type="ORF">TSUD_242950</name>
</gene>
<dbReference type="Pfam" id="PF10536">
    <property type="entry name" value="PMD"/>
    <property type="match status" value="1"/>
</dbReference>
<dbReference type="PANTHER" id="PTHR46033">
    <property type="entry name" value="PROTEIN MAIN-LIKE 2"/>
    <property type="match status" value="1"/>
</dbReference>